<feature type="region of interest" description="Disordered" evidence="2">
    <location>
        <begin position="317"/>
        <end position="341"/>
    </location>
</feature>
<dbReference type="PROSITE" id="PS51257">
    <property type="entry name" value="PROKAR_LIPOPROTEIN"/>
    <property type="match status" value="1"/>
</dbReference>
<feature type="signal peptide" evidence="3">
    <location>
        <begin position="1"/>
        <end position="26"/>
    </location>
</feature>
<comment type="caution">
    <text evidence="5">The sequence shown here is derived from an EMBL/GenBank/DDBJ whole genome shotgun (WGS) entry which is preliminary data.</text>
</comment>
<evidence type="ECO:0000256" key="1">
    <source>
        <dbReference type="PROSITE-ProRule" id="PRU00278"/>
    </source>
</evidence>
<keyword evidence="1" id="KW-0697">Rotamase</keyword>
<dbReference type="Pfam" id="PF13145">
    <property type="entry name" value="Rotamase_2"/>
    <property type="match status" value="1"/>
</dbReference>
<keyword evidence="3" id="KW-0732">Signal</keyword>
<dbReference type="InterPro" id="IPR027304">
    <property type="entry name" value="Trigger_fact/SurA_dom_sf"/>
</dbReference>
<protein>
    <recommendedName>
        <fullName evidence="4">PpiC domain-containing protein</fullName>
    </recommendedName>
</protein>
<dbReference type="InterPro" id="IPR000297">
    <property type="entry name" value="PPIase_PpiC"/>
</dbReference>
<gene>
    <name evidence="5" type="ORF">Pla22_44020</name>
</gene>
<dbReference type="PROSITE" id="PS50198">
    <property type="entry name" value="PPIC_PPIASE_2"/>
    <property type="match status" value="1"/>
</dbReference>
<evidence type="ECO:0000256" key="2">
    <source>
        <dbReference type="SAM" id="MobiDB-lite"/>
    </source>
</evidence>
<feature type="chain" id="PRO_5022755393" description="PpiC domain-containing protein" evidence="3">
    <location>
        <begin position="27"/>
        <end position="341"/>
    </location>
</feature>
<keyword evidence="1" id="KW-0413">Isomerase</keyword>
<name>A0A5C5WEZ4_9BACT</name>
<accession>A0A5C5WEZ4</accession>
<organism evidence="5 6">
    <name type="scientific">Rubripirellula amarantea</name>
    <dbReference type="NCBI Taxonomy" id="2527999"/>
    <lineage>
        <taxon>Bacteria</taxon>
        <taxon>Pseudomonadati</taxon>
        <taxon>Planctomycetota</taxon>
        <taxon>Planctomycetia</taxon>
        <taxon>Pirellulales</taxon>
        <taxon>Pirellulaceae</taxon>
        <taxon>Rubripirellula</taxon>
    </lineage>
</organism>
<reference evidence="5 6" key="1">
    <citation type="submission" date="2019-02" db="EMBL/GenBank/DDBJ databases">
        <title>Deep-cultivation of Planctomycetes and their phenomic and genomic characterization uncovers novel biology.</title>
        <authorList>
            <person name="Wiegand S."/>
            <person name="Jogler M."/>
            <person name="Boedeker C."/>
            <person name="Pinto D."/>
            <person name="Vollmers J."/>
            <person name="Rivas-Marin E."/>
            <person name="Kohn T."/>
            <person name="Peeters S.H."/>
            <person name="Heuer A."/>
            <person name="Rast P."/>
            <person name="Oberbeckmann S."/>
            <person name="Bunk B."/>
            <person name="Jeske O."/>
            <person name="Meyerdierks A."/>
            <person name="Storesund J.E."/>
            <person name="Kallscheuer N."/>
            <person name="Luecker S."/>
            <person name="Lage O.M."/>
            <person name="Pohl T."/>
            <person name="Merkel B.J."/>
            <person name="Hornburger P."/>
            <person name="Mueller R.-W."/>
            <person name="Bruemmer F."/>
            <person name="Labrenz M."/>
            <person name="Spormann A.M."/>
            <person name="Op Den Camp H."/>
            <person name="Overmann J."/>
            <person name="Amann R."/>
            <person name="Jetten M.S.M."/>
            <person name="Mascher T."/>
            <person name="Medema M.H."/>
            <person name="Devos D.P."/>
            <person name="Kaster A.-K."/>
            <person name="Ovreas L."/>
            <person name="Rohde M."/>
            <person name="Galperin M.Y."/>
            <person name="Jogler C."/>
        </authorList>
    </citation>
    <scope>NUCLEOTIDE SEQUENCE [LARGE SCALE GENOMIC DNA]</scope>
    <source>
        <strain evidence="5 6">Pla22</strain>
    </source>
</reference>
<evidence type="ECO:0000256" key="3">
    <source>
        <dbReference type="SAM" id="SignalP"/>
    </source>
</evidence>
<evidence type="ECO:0000259" key="4">
    <source>
        <dbReference type="PROSITE" id="PS50198"/>
    </source>
</evidence>
<dbReference type="RefSeq" id="WP_165440776.1">
    <property type="nucleotide sequence ID" value="NZ_SJPI01000003.1"/>
</dbReference>
<dbReference type="GO" id="GO:0003755">
    <property type="term" value="F:peptidyl-prolyl cis-trans isomerase activity"/>
    <property type="evidence" value="ECO:0007669"/>
    <property type="project" value="UniProtKB-KW"/>
</dbReference>
<evidence type="ECO:0000313" key="6">
    <source>
        <dbReference type="Proteomes" id="UP000316598"/>
    </source>
</evidence>
<dbReference type="AlphaFoldDB" id="A0A5C5WEZ4"/>
<dbReference type="SUPFAM" id="SSF109998">
    <property type="entry name" value="Triger factor/SurA peptide-binding domain-like"/>
    <property type="match status" value="1"/>
</dbReference>
<feature type="domain" description="PpiC" evidence="4">
    <location>
        <begin position="166"/>
        <end position="268"/>
    </location>
</feature>
<dbReference type="Proteomes" id="UP000316598">
    <property type="component" value="Unassembled WGS sequence"/>
</dbReference>
<sequence length="341" mass="37596" precursor="true">MIGQLSRTAVAIVLLGITSFTSCLSAADLEPADPFAAVDGYPVFLGELSLVLGKRLKVSNLNQVPPEILRATAFVVVRQHLALQTLLDLGGDALQAQIDQDLQSYRANLQRRGTDLNEEATRLGSTEKAIIANRSWNVAWAAYLKSRITDKNLRRYFNANQDRYGGKRYLVSQLFASVDSKDTEGVERSLQRMRQLADQVRLHKRPATAFEEAKAEYGSDAKSGQAIWISQPGDLPAAVMRSVHRQADAGILDPVLSPLGIHLVFVHQIETVDVSFDELTDQSVLRRDASNALLESLVNAQVDAKVQWFIDQLKPPEGTSLIPRKTSATKATSDTERTDTE</sequence>
<keyword evidence="6" id="KW-1185">Reference proteome</keyword>
<proteinExistence type="predicted"/>
<dbReference type="EMBL" id="SJPI01000003">
    <property type="protein sequence ID" value="TWT49210.1"/>
    <property type="molecule type" value="Genomic_DNA"/>
</dbReference>
<evidence type="ECO:0000313" key="5">
    <source>
        <dbReference type="EMBL" id="TWT49210.1"/>
    </source>
</evidence>